<comment type="caution">
    <text evidence="1">The sequence shown here is derived from an EMBL/GenBank/DDBJ whole genome shotgun (WGS) entry which is preliminary data.</text>
</comment>
<dbReference type="PANTHER" id="PTHR35868">
    <property type="entry name" value="DUF2804 DOMAIN-CONTAINING PROTEIN-RELATED"/>
    <property type="match status" value="1"/>
</dbReference>
<evidence type="ECO:0000313" key="2">
    <source>
        <dbReference type="Proteomes" id="UP000467214"/>
    </source>
</evidence>
<organism evidence="1 2">
    <name type="scientific">Craterilacuibacter sinensis</name>
    <dbReference type="NCBI Taxonomy" id="2686017"/>
    <lineage>
        <taxon>Bacteria</taxon>
        <taxon>Pseudomonadati</taxon>
        <taxon>Pseudomonadota</taxon>
        <taxon>Betaproteobacteria</taxon>
        <taxon>Neisseriales</taxon>
        <taxon>Neisseriaceae</taxon>
        <taxon>Craterilacuibacter</taxon>
    </lineage>
</organism>
<accession>A0A845BP17</accession>
<protein>
    <submittedName>
        <fullName evidence="1">DUF2804 family protein</fullName>
    </submittedName>
</protein>
<evidence type="ECO:0000313" key="1">
    <source>
        <dbReference type="EMBL" id="MXR36026.1"/>
    </source>
</evidence>
<gene>
    <name evidence="1" type="ORF">GQF02_03425</name>
</gene>
<proteinExistence type="predicted"/>
<reference evidence="1 2" key="1">
    <citation type="submission" date="2019-12" db="EMBL/GenBank/DDBJ databases">
        <title>Neisseriaceae gen. nov. sp. Genome sequencing and assembly.</title>
        <authorList>
            <person name="Liu Z."/>
            <person name="Li A."/>
        </authorList>
    </citation>
    <scope>NUCLEOTIDE SEQUENCE [LARGE SCALE GENOMIC DNA]</scope>
    <source>
        <strain evidence="1 2">B2N2-7</strain>
    </source>
</reference>
<dbReference type="EMBL" id="WSSB01000002">
    <property type="protein sequence ID" value="MXR36026.1"/>
    <property type="molecule type" value="Genomic_DNA"/>
</dbReference>
<name>A0A845BP17_9NEIS</name>
<dbReference type="AlphaFoldDB" id="A0A845BP17"/>
<dbReference type="PANTHER" id="PTHR35868:SF4">
    <property type="entry name" value="DUF2804 DOMAIN-CONTAINING PROTEIN"/>
    <property type="match status" value="1"/>
</dbReference>
<keyword evidence="2" id="KW-1185">Reference proteome</keyword>
<dbReference type="RefSeq" id="WP_160794843.1">
    <property type="nucleotide sequence ID" value="NZ_WSSB01000002.1"/>
</dbReference>
<dbReference type="Pfam" id="PF10974">
    <property type="entry name" value="DUF2804"/>
    <property type="match status" value="1"/>
</dbReference>
<dbReference type="InterPro" id="IPR021243">
    <property type="entry name" value="DUF2804"/>
</dbReference>
<sequence>MDPSPLLPAPSRLVHERGIPAFGMYQGTVGTLSWQPLTLAPWHRLTRKLHHKRWQYAAFAHDNYFIGVAVVDLGWCSTAFAYLFDRQKREVTASFSADGLPGLSAKIEDRAFGHARFCAGGGKLTFTREAGRMLLEVRTPALRIAAHITLAPEVPTLCAIAPANHLAHSTHKTGGLSVSGYADTNGSRYSLDGAIASLDASNGLLARHTAWRWASAHNHELGFNLQDGYMGDAENAIWLHGKLLRVGKVRFDYSPANPMAPWHIHSDDGLVDLRFTPEGMRSENKNLLIAASRYVQPIGTFSGVLLDPASGARHIVSTLTGVTEDHASRW</sequence>
<dbReference type="Proteomes" id="UP000467214">
    <property type="component" value="Unassembled WGS sequence"/>
</dbReference>